<accession>A0A917YL25</accession>
<name>A0A917YL25_9RHOB</name>
<proteinExistence type="predicted"/>
<keyword evidence="2" id="KW-1185">Reference proteome</keyword>
<protein>
    <submittedName>
        <fullName evidence="1">Flagellar biosynthesis protein</fullName>
    </submittedName>
</protein>
<gene>
    <name evidence="1" type="primary">fliH1</name>
    <name evidence="1" type="ORF">GCM10010991_23960</name>
</gene>
<evidence type="ECO:0000313" key="1">
    <source>
        <dbReference type="EMBL" id="GGO33916.1"/>
    </source>
</evidence>
<comment type="caution">
    <text evidence="1">The sequence shown here is derived from an EMBL/GenBank/DDBJ whole genome shotgun (WGS) entry which is preliminary data.</text>
</comment>
<dbReference type="Proteomes" id="UP000598196">
    <property type="component" value="Unassembled WGS sequence"/>
</dbReference>
<dbReference type="RefSeq" id="WP_146287096.1">
    <property type="nucleotide sequence ID" value="NZ_BMLP01000004.1"/>
</dbReference>
<dbReference type="OrthoDB" id="7870971at2"/>
<dbReference type="AlphaFoldDB" id="A0A917YL25"/>
<reference evidence="1 2" key="1">
    <citation type="journal article" date="2014" name="Int. J. Syst. Evol. Microbiol.">
        <title>Complete genome sequence of Corynebacterium casei LMG S-19264T (=DSM 44701T), isolated from a smear-ripened cheese.</title>
        <authorList>
            <consortium name="US DOE Joint Genome Institute (JGI-PGF)"/>
            <person name="Walter F."/>
            <person name="Albersmeier A."/>
            <person name="Kalinowski J."/>
            <person name="Ruckert C."/>
        </authorList>
    </citation>
    <scope>NUCLEOTIDE SEQUENCE [LARGE SCALE GENOMIC DNA]</scope>
    <source>
        <strain evidence="1 2">CGMCC 1.7029</strain>
    </source>
</reference>
<dbReference type="EMBL" id="BMLP01000004">
    <property type="protein sequence ID" value="GGO33916.1"/>
    <property type="molecule type" value="Genomic_DNA"/>
</dbReference>
<keyword evidence="1" id="KW-0969">Cilium</keyword>
<keyword evidence="1" id="KW-0282">Flagellum</keyword>
<evidence type="ECO:0000313" key="2">
    <source>
        <dbReference type="Proteomes" id="UP000598196"/>
    </source>
</evidence>
<sequence>MKPLLNLEEFVDPAAAPIEEAEAEGDAAEQGRLAAYEQGYTAGWEDAARTLGDEQTTIRADLARNLAALDLTLETARAQVLAGLGPAVLELCHLLLPRLARESLGAVLSDELGALTEGMGNSRIILRISPQDQPAVASLIEDRGEVITLELEPSLAAGQVLIRLEDQELEIDMPRAVEALLSTIATCLNSPNRSRQWTT</sequence>
<keyword evidence="1" id="KW-0966">Cell projection</keyword>
<organism evidence="1 2">
    <name type="scientific">Gemmobacter aquaticus</name>
    <dbReference type="NCBI Taxonomy" id="490185"/>
    <lineage>
        <taxon>Bacteria</taxon>
        <taxon>Pseudomonadati</taxon>
        <taxon>Pseudomonadota</taxon>
        <taxon>Alphaproteobacteria</taxon>
        <taxon>Rhodobacterales</taxon>
        <taxon>Paracoccaceae</taxon>
        <taxon>Gemmobacter</taxon>
    </lineage>
</organism>